<dbReference type="AlphaFoldDB" id="A0A131YC25"/>
<protein>
    <submittedName>
        <fullName evidence="1">Uncharacterized protein</fullName>
    </submittedName>
</protein>
<proteinExistence type="predicted"/>
<name>A0A131YC25_RHIAP</name>
<reference evidence="1" key="1">
    <citation type="journal article" date="2016" name="Ticks Tick Borne Dis.">
        <title>De novo assembly and annotation of the salivary gland transcriptome of Rhipicephalus appendiculatus male and female ticks during blood feeding.</title>
        <authorList>
            <person name="de Castro M.H."/>
            <person name="de Klerk D."/>
            <person name="Pienaar R."/>
            <person name="Latif A.A."/>
            <person name="Rees D.J."/>
            <person name="Mans B.J."/>
        </authorList>
    </citation>
    <scope>NUCLEOTIDE SEQUENCE</scope>
    <source>
        <tissue evidence="1">Salivary glands</tissue>
    </source>
</reference>
<sequence length="99" mass="11546">MLFFPSEGYTHCKYATEACLSAAKPIAHTESCQRCATTDIRHPLALTIHKSIRGPIHMQLHRLKWFWRETMHEHLVLLWMCLYIKSSARPHDRSLGHPP</sequence>
<organism evidence="1">
    <name type="scientific">Rhipicephalus appendiculatus</name>
    <name type="common">Brown ear tick</name>
    <dbReference type="NCBI Taxonomy" id="34631"/>
    <lineage>
        <taxon>Eukaryota</taxon>
        <taxon>Metazoa</taxon>
        <taxon>Ecdysozoa</taxon>
        <taxon>Arthropoda</taxon>
        <taxon>Chelicerata</taxon>
        <taxon>Arachnida</taxon>
        <taxon>Acari</taxon>
        <taxon>Parasitiformes</taxon>
        <taxon>Ixodida</taxon>
        <taxon>Ixodoidea</taxon>
        <taxon>Ixodidae</taxon>
        <taxon>Rhipicephalinae</taxon>
        <taxon>Rhipicephalus</taxon>
        <taxon>Rhipicephalus</taxon>
    </lineage>
</organism>
<accession>A0A131YC25</accession>
<evidence type="ECO:0000313" key="1">
    <source>
        <dbReference type="EMBL" id="JAP76447.1"/>
    </source>
</evidence>
<dbReference type="EMBL" id="GEDV01012110">
    <property type="protein sequence ID" value="JAP76447.1"/>
    <property type="molecule type" value="Transcribed_RNA"/>
</dbReference>